<accession>A0ABQ9CMN4</accession>
<evidence type="ECO:0000313" key="2">
    <source>
        <dbReference type="Proteomes" id="UP001145742"/>
    </source>
</evidence>
<comment type="caution">
    <text evidence="1">The sequence shown here is derived from an EMBL/GenBank/DDBJ whole genome shotgun (WGS) entry which is preliminary data.</text>
</comment>
<keyword evidence="2" id="KW-1185">Reference proteome</keyword>
<organism evidence="1 2">
    <name type="scientific">Willisornis vidua</name>
    <name type="common">Xingu scale-backed antbird</name>
    <dbReference type="NCBI Taxonomy" id="1566151"/>
    <lineage>
        <taxon>Eukaryota</taxon>
        <taxon>Metazoa</taxon>
        <taxon>Chordata</taxon>
        <taxon>Craniata</taxon>
        <taxon>Vertebrata</taxon>
        <taxon>Euteleostomi</taxon>
        <taxon>Archelosauria</taxon>
        <taxon>Archosauria</taxon>
        <taxon>Dinosauria</taxon>
        <taxon>Saurischia</taxon>
        <taxon>Theropoda</taxon>
        <taxon>Coelurosauria</taxon>
        <taxon>Aves</taxon>
        <taxon>Neognathae</taxon>
        <taxon>Neoaves</taxon>
        <taxon>Telluraves</taxon>
        <taxon>Australaves</taxon>
        <taxon>Passeriformes</taxon>
        <taxon>Thamnophilidae</taxon>
        <taxon>Willisornis</taxon>
    </lineage>
</organism>
<dbReference type="PANTHER" id="PTHR33332">
    <property type="entry name" value="REVERSE TRANSCRIPTASE DOMAIN-CONTAINING PROTEIN"/>
    <property type="match status" value="1"/>
</dbReference>
<dbReference type="Proteomes" id="UP001145742">
    <property type="component" value="Unassembled WGS sequence"/>
</dbReference>
<protein>
    <submittedName>
        <fullName evidence="1">Uncharacterized protein</fullName>
    </submittedName>
</protein>
<dbReference type="EMBL" id="WHWB01034694">
    <property type="protein sequence ID" value="KAJ7405606.1"/>
    <property type="molecule type" value="Genomic_DNA"/>
</dbReference>
<proteinExistence type="predicted"/>
<reference evidence="1" key="1">
    <citation type="submission" date="2019-10" db="EMBL/GenBank/DDBJ databases">
        <authorList>
            <person name="Soares A.E.R."/>
            <person name="Aleixo A."/>
            <person name="Schneider P."/>
            <person name="Miyaki C.Y."/>
            <person name="Schneider M.P."/>
            <person name="Mello C."/>
            <person name="Vasconcelos A.T.R."/>
        </authorList>
    </citation>
    <scope>NUCLEOTIDE SEQUENCE</scope>
    <source>
        <tissue evidence="1">Muscle</tissue>
    </source>
</reference>
<name>A0ABQ9CMN4_9PASS</name>
<sequence length="201" mass="22627">MSVLAQCQSDCWDVHPYGVSVRLRTGRWEGVPSGVYVFMLRAAAGQPGTKKITLYALTLRHSTGDGLHSQFSDSTKLDGSVDLLDSRKALQRDMDRLDPWAEGNCMRSNKAKCWVLHSGHNNPLQRHRLGKQCLESCPAKKDLQVLVNSWLNMSQQCAQVAKKVNGMLACIINSVTNRIREVILPLYSALVRQHLEYFVQF</sequence>
<gene>
    <name evidence="1" type="ORF">WISP_138570</name>
</gene>
<evidence type="ECO:0000313" key="1">
    <source>
        <dbReference type="EMBL" id="KAJ7405606.1"/>
    </source>
</evidence>